<evidence type="ECO:0000313" key="3">
    <source>
        <dbReference type="EMBL" id="PWR17647.1"/>
    </source>
</evidence>
<sequence length="129" mass="14502">MEILDWAAKYAGVIQLVLAAGLGAALLWLRASFVPRTEFRAAVEEIEDQLKAQSARLEEGEKLFTMIRQRLDAMPKAQDFHNIQLGLAEVRGDLGRLSERVGGVKEIVERVEDQVTRHEVIFSDAARRT</sequence>
<keyword evidence="2" id="KW-0812">Transmembrane</keyword>
<gene>
    <name evidence="3" type="ORF">DKG74_20785</name>
</gene>
<keyword evidence="2" id="KW-1133">Transmembrane helix</keyword>
<evidence type="ECO:0000313" key="4">
    <source>
        <dbReference type="Proteomes" id="UP000245461"/>
    </source>
</evidence>
<dbReference type="Proteomes" id="UP000245461">
    <property type="component" value="Unassembled WGS sequence"/>
</dbReference>
<evidence type="ECO:0000256" key="1">
    <source>
        <dbReference type="SAM" id="Coils"/>
    </source>
</evidence>
<comment type="caution">
    <text evidence="3">The sequence shown here is derived from an EMBL/GenBank/DDBJ whole genome shotgun (WGS) entry which is preliminary data.</text>
</comment>
<dbReference type="InterPro" id="IPR020269">
    <property type="entry name" value="Phage_Mu_Releasin"/>
</dbReference>
<organism evidence="3 4">
    <name type="scientific">Zavarzinia aquatilis</name>
    <dbReference type="NCBI Taxonomy" id="2211142"/>
    <lineage>
        <taxon>Bacteria</taxon>
        <taxon>Pseudomonadati</taxon>
        <taxon>Pseudomonadota</taxon>
        <taxon>Alphaproteobacteria</taxon>
        <taxon>Rhodospirillales</taxon>
        <taxon>Zavarziniaceae</taxon>
        <taxon>Zavarzinia</taxon>
    </lineage>
</organism>
<reference evidence="3 4" key="1">
    <citation type="submission" date="2018-05" db="EMBL/GenBank/DDBJ databases">
        <title>Zavarzinia sp. HR-AS.</title>
        <authorList>
            <person name="Lee Y."/>
            <person name="Jeon C.O."/>
        </authorList>
    </citation>
    <scope>NUCLEOTIDE SEQUENCE [LARGE SCALE GENOMIC DNA]</scope>
    <source>
        <strain evidence="3 4">HR-AS</strain>
    </source>
</reference>
<dbReference type="OrthoDB" id="7645981at2"/>
<dbReference type="EMBL" id="QGLE01000022">
    <property type="protein sequence ID" value="PWR17647.1"/>
    <property type="molecule type" value="Genomic_DNA"/>
</dbReference>
<protein>
    <recommendedName>
        <fullName evidence="5">DUF2730 domain-containing protein</fullName>
    </recommendedName>
</protein>
<dbReference type="AlphaFoldDB" id="A0A317DSJ7"/>
<keyword evidence="1" id="KW-0175">Coiled coil</keyword>
<dbReference type="Pfam" id="PF10805">
    <property type="entry name" value="DUF2730"/>
    <property type="match status" value="1"/>
</dbReference>
<evidence type="ECO:0000256" key="2">
    <source>
        <dbReference type="SAM" id="Phobius"/>
    </source>
</evidence>
<keyword evidence="4" id="KW-1185">Reference proteome</keyword>
<accession>A0A317DSJ7</accession>
<name>A0A317DSJ7_9PROT</name>
<keyword evidence="2" id="KW-0472">Membrane</keyword>
<feature type="coiled-coil region" evidence="1">
    <location>
        <begin position="36"/>
        <end position="63"/>
    </location>
</feature>
<dbReference type="RefSeq" id="WP_109908098.1">
    <property type="nucleotide sequence ID" value="NZ_QGLE01000022.1"/>
</dbReference>
<proteinExistence type="predicted"/>
<feature type="transmembrane region" description="Helical" evidence="2">
    <location>
        <begin position="6"/>
        <end position="29"/>
    </location>
</feature>
<evidence type="ECO:0008006" key="5">
    <source>
        <dbReference type="Google" id="ProtNLM"/>
    </source>
</evidence>